<dbReference type="InterPro" id="IPR039420">
    <property type="entry name" value="WalR-like"/>
</dbReference>
<evidence type="ECO:0000256" key="4">
    <source>
        <dbReference type="ARBA" id="ARBA00023125"/>
    </source>
</evidence>
<dbReference type="GO" id="GO:0000156">
    <property type="term" value="F:phosphorelay response regulator activity"/>
    <property type="evidence" value="ECO:0007669"/>
    <property type="project" value="TreeGrafter"/>
</dbReference>
<dbReference type="GO" id="GO:0000976">
    <property type="term" value="F:transcription cis-regulatory region binding"/>
    <property type="evidence" value="ECO:0007669"/>
    <property type="project" value="TreeGrafter"/>
</dbReference>
<dbReference type="Gene3D" id="3.40.50.2300">
    <property type="match status" value="1"/>
</dbReference>
<evidence type="ECO:0000256" key="2">
    <source>
        <dbReference type="ARBA" id="ARBA00023012"/>
    </source>
</evidence>
<dbReference type="AlphaFoldDB" id="A2C7B8"/>
<dbReference type="Gene3D" id="1.10.10.10">
    <property type="entry name" value="Winged helix-like DNA-binding domain superfamily/Winged helix DNA-binding domain"/>
    <property type="match status" value="1"/>
</dbReference>
<dbReference type="PANTHER" id="PTHR48111:SF22">
    <property type="entry name" value="REGULATOR OF RPOS"/>
    <property type="match status" value="1"/>
</dbReference>
<dbReference type="PROSITE" id="PS50110">
    <property type="entry name" value="RESPONSE_REGULATORY"/>
    <property type="match status" value="1"/>
</dbReference>
<keyword evidence="2" id="KW-0902">Two-component regulatory system</keyword>
<dbReference type="CDD" id="cd00383">
    <property type="entry name" value="trans_reg_C"/>
    <property type="match status" value="1"/>
</dbReference>
<accession>A2C7B8</accession>
<feature type="domain" description="Response regulatory" evidence="8">
    <location>
        <begin position="10"/>
        <end position="125"/>
    </location>
</feature>
<gene>
    <name evidence="10" type="ordered locus">P9303_06261</name>
</gene>
<dbReference type="GO" id="GO:0006355">
    <property type="term" value="P:regulation of DNA-templated transcription"/>
    <property type="evidence" value="ECO:0007669"/>
    <property type="project" value="InterPro"/>
</dbReference>
<protein>
    <submittedName>
        <fullName evidence="10">Two-component response regulator</fullName>
    </submittedName>
</protein>
<dbReference type="STRING" id="59922.P9303_06261"/>
<dbReference type="InterPro" id="IPR011006">
    <property type="entry name" value="CheY-like_superfamily"/>
</dbReference>
<keyword evidence="3" id="KW-0805">Transcription regulation</keyword>
<dbReference type="EMBL" id="CP000554">
    <property type="protein sequence ID" value="ABM77378.1"/>
    <property type="molecule type" value="Genomic_DNA"/>
</dbReference>
<dbReference type="Pfam" id="PF00072">
    <property type="entry name" value="Response_reg"/>
    <property type="match status" value="1"/>
</dbReference>
<evidence type="ECO:0000256" key="6">
    <source>
        <dbReference type="PROSITE-ProRule" id="PRU00169"/>
    </source>
</evidence>
<dbReference type="InterPro" id="IPR001789">
    <property type="entry name" value="Sig_transdc_resp-reg_receiver"/>
</dbReference>
<keyword evidence="4 7" id="KW-0238">DNA-binding</keyword>
<feature type="modified residue" description="4-aspartylphosphate" evidence="6">
    <location>
        <position position="60"/>
    </location>
</feature>
<evidence type="ECO:0000256" key="1">
    <source>
        <dbReference type="ARBA" id="ARBA00022553"/>
    </source>
</evidence>
<evidence type="ECO:0000313" key="11">
    <source>
        <dbReference type="Proteomes" id="UP000002274"/>
    </source>
</evidence>
<dbReference type="KEGG" id="pmf:P9303_06261"/>
<dbReference type="Pfam" id="PF00486">
    <property type="entry name" value="Trans_reg_C"/>
    <property type="match status" value="1"/>
</dbReference>
<keyword evidence="5" id="KW-0804">Transcription</keyword>
<dbReference type="BioCyc" id="PMAR59922:G1G80-576-MONOMER"/>
<dbReference type="SUPFAM" id="SSF52172">
    <property type="entry name" value="CheY-like"/>
    <property type="match status" value="1"/>
</dbReference>
<dbReference type="SMART" id="SM00862">
    <property type="entry name" value="Trans_reg_C"/>
    <property type="match status" value="1"/>
</dbReference>
<dbReference type="GO" id="GO:0005829">
    <property type="term" value="C:cytosol"/>
    <property type="evidence" value="ECO:0007669"/>
    <property type="project" value="TreeGrafter"/>
</dbReference>
<evidence type="ECO:0000256" key="5">
    <source>
        <dbReference type="ARBA" id="ARBA00023163"/>
    </source>
</evidence>
<dbReference type="PANTHER" id="PTHR48111">
    <property type="entry name" value="REGULATOR OF RPOS"/>
    <property type="match status" value="1"/>
</dbReference>
<proteinExistence type="predicted"/>
<dbReference type="InterPro" id="IPR016032">
    <property type="entry name" value="Sig_transdc_resp-reg_C-effctor"/>
</dbReference>
<dbReference type="HOGENOM" id="CLU_000445_30_1_3"/>
<keyword evidence="1 6" id="KW-0597">Phosphoprotein</keyword>
<organism evidence="10 11">
    <name type="scientific">Prochlorococcus marinus (strain MIT 9303)</name>
    <dbReference type="NCBI Taxonomy" id="59922"/>
    <lineage>
        <taxon>Bacteria</taxon>
        <taxon>Bacillati</taxon>
        <taxon>Cyanobacteriota</taxon>
        <taxon>Cyanophyceae</taxon>
        <taxon>Synechococcales</taxon>
        <taxon>Prochlorococcaceae</taxon>
        <taxon>Prochlorococcus</taxon>
    </lineage>
</organism>
<dbReference type="FunFam" id="1.10.10.10:FF:000005">
    <property type="entry name" value="Two-component system response regulator"/>
    <property type="match status" value="1"/>
</dbReference>
<dbReference type="SMART" id="SM00448">
    <property type="entry name" value="REC"/>
    <property type="match status" value="1"/>
</dbReference>
<evidence type="ECO:0000259" key="8">
    <source>
        <dbReference type="PROSITE" id="PS50110"/>
    </source>
</evidence>
<dbReference type="PROSITE" id="PS51755">
    <property type="entry name" value="OMPR_PHOB"/>
    <property type="match status" value="1"/>
</dbReference>
<evidence type="ECO:0000256" key="7">
    <source>
        <dbReference type="PROSITE-ProRule" id="PRU01091"/>
    </source>
</evidence>
<evidence type="ECO:0000313" key="10">
    <source>
        <dbReference type="EMBL" id="ABM77378.1"/>
    </source>
</evidence>
<dbReference type="InterPro" id="IPR001867">
    <property type="entry name" value="OmpR/PhoB-type_DNA-bd"/>
</dbReference>
<feature type="domain" description="OmpR/PhoB-type" evidence="9">
    <location>
        <begin position="141"/>
        <end position="239"/>
    </location>
</feature>
<evidence type="ECO:0000259" key="9">
    <source>
        <dbReference type="PROSITE" id="PS51755"/>
    </source>
</evidence>
<dbReference type="SUPFAM" id="SSF46894">
    <property type="entry name" value="C-terminal effector domain of the bipartite response regulators"/>
    <property type="match status" value="1"/>
</dbReference>
<dbReference type="GO" id="GO:0032993">
    <property type="term" value="C:protein-DNA complex"/>
    <property type="evidence" value="ECO:0007669"/>
    <property type="project" value="TreeGrafter"/>
</dbReference>
<name>A2C7B8_PROM3</name>
<dbReference type="InterPro" id="IPR036388">
    <property type="entry name" value="WH-like_DNA-bd_sf"/>
</dbReference>
<feature type="DNA-binding region" description="OmpR/PhoB-type" evidence="7">
    <location>
        <begin position="141"/>
        <end position="239"/>
    </location>
</feature>
<dbReference type="RefSeq" id="WP_011825297.1">
    <property type="nucleotide sequence ID" value="NC_008820.1"/>
</dbReference>
<evidence type="ECO:0000256" key="3">
    <source>
        <dbReference type="ARBA" id="ARBA00023015"/>
    </source>
</evidence>
<dbReference type="Proteomes" id="UP000002274">
    <property type="component" value="Chromosome"/>
</dbReference>
<sequence>MTNASSPRTRVLLVDDEPRLTELLRLELDVEGYEVSVAEDGASGLIKARSDPSPNLIILDWNLPDFTGVDICQRIRSSGIKTPILMLTGHDDVTDRVKALDAGVDDYLTKPFSIEELMARLRAMQRRAEQFSGDSGNEHQPETIQVADLKMNTSTRDVTRDNRTIQLSVKEYELLHFLMVGAGKVHERDAIMKAVWGEDFFGDDNLLDVYIRYLRQKIEQKGAATMIHTVRGVGFILRAE</sequence>
<reference evidence="10 11" key="1">
    <citation type="journal article" date="2007" name="PLoS Genet.">
        <title>Patterns and implications of gene gain and loss in the evolution of Prochlorococcus.</title>
        <authorList>
            <person name="Kettler G.C."/>
            <person name="Martiny A.C."/>
            <person name="Huang K."/>
            <person name="Zucker J."/>
            <person name="Coleman M.L."/>
            <person name="Rodrigue S."/>
            <person name="Chen F."/>
            <person name="Lapidus A."/>
            <person name="Ferriera S."/>
            <person name="Johnson J."/>
            <person name="Steglich C."/>
            <person name="Church G.M."/>
            <person name="Richardson P."/>
            <person name="Chisholm S.W."/>
        </authorList>
    </citation>
    <scope>NUCLEOTIDE SEQUENCE [LARGE SCALE GENOMIC DNA]</scope>
    <source>
        <strain evidence="10 11">MIT 9303</strain>
    </source>
</reference>